<evidence type="ECO:0000313" key="3">
    <source>
        <dbReference type="Proteomes" id="UP000253208"/>
    </source>
</evidence>
<dbReference type="EMBL" id="PSQG01000006">
    <property type="protein sequence ID" value="RCH44850.1"/>
    <property type="molecule type" value="Genomic_DNA"/>
</dbReference>
<feature type="compositionally biased region" description="Basic and acidic residues" evidence="1">
    <location>
        <begin position="21"/>
        <end position="32"/>
    </location>
</feature>
<dbReference type="AlphaFoldDB" id="A0A367G2J2"/>
<reference evidence="2 3" key="1">
    <citation type="submission" date="2018-02" db="EMBL/GenBank/DDBJ databases">
        <title>Complete genome sequencing of Faecalibacterium prausnitzii strains isolated from the human gut.</title>
        <authorList>
            <person name="Fitzgerald B.C."/>
            <person name="Shkoporov A.N."/>
            <person name="Ross P.R."/>
            <person name="Hill C."/>
        </authorList>
    </citation>
    <scope>NUCLEOTIDE SEQUENCE [LARGE SCALE GENOMIC DNA]</scope>
    <source>
        <strain evidence="2 3">APC942/31-1</strain>
    </source>
</reference>
<dbReference type="Proteomes" id="UP000253208">
    <property type="component" value="Unassembled WGS sequence"/>
</dbReference>
<feature type="compositionally biased region" description="Polar residues" evidence="1">
    <location>
        <begin position="36"/>
        <end position="49"/>
    </location>
</feature>
<accession>A0A367G2J2</accession>
<feature type="region of interest" description="Disordered" evidence="1">
    <location>
        <begin position="21"/>
        <end position="49"/>
    </location>
</feature>
<evidence type="ECO:0000313" key="2">
    <source>
        <dbReference type="EMBL" id="RCH44850.1"/>
    </source>
</evidence>
<name>A0A367G2J2_9FIRM</name>
<proteinExistence type="predicted"/>
<sequence length="179" mass="20185">MYGMTPWKDEVVQYPYRYKETQNSDGTVEHEPSPGTVMQQGTPQSATNFNHMENGIHDAHVAAAIFMQYQMHYVEAREKEVDERLDHHDAEFSAETGTVTLNNTNKVFFGFNNSGSTIALKTVRKTMNYDLDIEVVEVAGGQVGDVIVYDKQLNGFKLKFEGSAKTVKVKYKVRGGMYA</sequence>
<organism evidence="2 3">
    <name type="scientific">Blautia obeum</name>
    <dbReference type="NCBI Taxonomy" id="40520"/>
    <lineage>
        <taxon>Bacteria</taxon>
        <taxon>Bacillati</taxon>
        <taxon>Bacillota</taxon>
        <taxon>Clostridia</taxon>
        <taxon>Lachnospirales</taxon>
        <taxon>Lachnospiraceae</taxon>
        <taxon>Blautia</taxon>
    </lineage>
</organism>
<comment type="caution">
    <text evidence="2">The sequence shown here is derived from an EMBL/GenBank/DDBJ whole genome shotgun (WGS) entry which is preliminary data.</text>
</comment>
<evidence type="ECO:0000256" key="1">
    <source>
        <dbReference type="SAM" id="MobiDB-lite"/>
    </source>
</evidence>
<dbReference type="RefSeq" id="WP_114001857.1">
    <property type="nucleotide sequence ID" value="NZ_PSQG01000006.1"/>
</dbReference>
<protein>
    <submittedName>
        <fullName evidence="2">Uncharacterized protein</fullName>
    </submittedName>
</protein>
<gene>
    <name evidence="2" type="ORF">C4886_05195</name>
</gene>